<gene>
    <name evidence="1" type="ORF">Salat_0189900</name>
</gene>
<evidence type="ECO:0000313" key="1">
    <source>
        <dbReference type="EMBL" id="KAK4438554.1"/>
    </source>
</evidence>
<comment type="caution">
    <text evidence="1">The sequence shown here is derived from an EMBL/GenBank/DDBJ whole genome shotgun (WGS) entry which is preliminary data.</text>
</comment>
<protein>
    <submittedName>
        <fullName evidence="1">Uncharacterized protein</fullName>
    </submittedName>
</protein>
<proteinExistence type="predicted"/>
<dbReference type="AlphaFoldDB" id="A0AAE1YY17"/>
<dbReference type="EMBL" id="JACGWO010000001">
    <property type="protein sequence ID" value="KAK4438554.1"/>
    <property type="molecule type" value="Genomic_DNA"/>
</dbReference>
<name>A0AAE1YY17_9LAMI</name>
<keyword evidence="2" id="KW-1185">Reference proteome</keyword>
<dbReference type="Proteomes" id="UP001293254">
    <property type="component" value="Unassembled WGS sequence"/>
</dbReference>
<reference evidence="1" key="2">
    <citation type="journal article" date="2024" name="Plant">
        <title>Genomic evolution and insights into agronomic trait innovations of Sesamum species.</title>
        <authorList>
            <person name="Miao H."/>
            <person name="Wang L."/>
            <person name="Qu L."/>
            <person name="Liu H."/>
            <person name="Sun Y."/>
            <person name="Le M."/>
            <person name="Wang Q."/>
            <person name="Wei S."/>
            <person name="Zheng Y."/>
            <person name="Lin W."/>
            <person name="Duan Y."/>
            <person name="Cao H."/>
            <person name="Xiong S."/>
            <person name="Wang X."/>
            <person name="Wei L."/>
            <person name="Li C."/>
            <person name="Ma Q."/>
            <person name="Ju M."/>
            <person name="Zhao R."/>
            <person name="Li G."/>
            <person name="Mu C."/>
            <person name="Tian Q."/>
            <person name="Mei H."/>
            <person name="Zhang T."/>
            <person name="Gao T."/>
            <person name="Zhang H."/>
        </authorList>
    </citation>
    <scope>NUCLEOTIDE SEQUENCE</scope>
    <source>
        <strain evidence="1">3651</strain>
    </source>
</reference>
<evidence type="ECO:0000313" key="2">
    <source>
        <dbReference type="Proteomes" id="UP001293254"/>
    </source>
</evidence>
<reference evidence="1" key="1">
    <citation type="submission" date="2020-06" db="EMBL/GenBank/DDBJ databases">
        <authorList>
            <person name="Li T."/>
            <person name="Hu X."/>
            <person name="Zhang T."/>
            <person name="Song X."/>
            <person name="Zhang H."/>
            <person name="Dai N."/>
            <person name="Sheng W."/>
            <person name="Hou X."/>
            <person name="Wei L."/>
        </authorList>
    </citation>
    <scope>NUCLEOTIDE SEQUENCE</scope>
    <source>
        <strain evidence="1">3651</strain>
        <tissue evidence="1">Leaf</tissue>
    </source>
</reference>
<sequence>MMKRSHNWKLQKSADEVVNAQLTALDEGDKKSFDRGRVEGFNHGLTEGHARYLTSDDHKVLLAVTRVDVACDFLKSIAFGITLEIKTTCYTIDAFELCRSQIKTLGGFIEGFDQNRLEPTFDAKLQTLGMGEHPAAEPNEFDVLIDKIVGAGLPS</sequence>
<accession>A0AAE1YY17</accession>
<organism evidence="1 2">
    <name type="scientific">Sesamum alatum</name>
    <dbReference type="NCBI Taxonomy" id="300844"/>
    <lineage>
        <taxon>Eukaryota</taxon>
        <taxon>Viridiplantae</taxon>
        <taxon>Streptophyta</taxon>
        <taxon>Embryophyta</taxon>
        <taxon>Tracheophyta</taxon>
        <taxon>Spermatophyta</taxon>
        <taxon>Magnoliopsida</taxon>
        <taxon>eudicotyledons</taxon>
        <taxon>Gunneridae</taxon>
        <taxon>Pentapetalae</taxon>
        <taxon>asterids</taxon>
        <taxon>lamiids</taxon>
        <taxon>Lamiales</taxon>
        <taxon>Pedaliaceae</taxon>
        <taxon>Sesamum</taxon>
    </lineage>
</organism>